<accession>A0A9X1LJ91</accession>
<organism evidence="1 2">
    <name type="scientific">Christiangramia sediminis</name>
    <dbReference type="NCBI Taxonomy" id="2881336"/>
    <lineage>
        <taxon>Bacteria</taxon>
        <taxon>Pseudomonadati</taxon>
        <taxon>Bacteroidota</taxon>
        <taxon>Flavobacteriia</taxon>
        <taxon>Flavobacteriales</taxon>
        <taxon>Flavobacteriaceae</taxon>
        <taxon>Christiangramia</taxon>
    </lineage>
</organism>
<reference evidence="1" key="1">
    <citation type="submission" date="2021-10" db="EMBL/GenBank/DDBJ databases">
        <title>Gramella sp. ASW11-100T, isolated from marine sediment.</title>
        <authorList>
            <person name="Xia C."/>
        </authorList>
    </citation>
    <scope>NUCLEOTIDE SEQUENCE</scope>
    <source>
        <strain evidence="1">ASW11-100</strain>
    </source>
</reference>
<name>A0A9X1LJ91_9FLAO</name>
<comment type="caution">
    <text evidence="1">The sequence shown here is derived from an EMBL/GenBank/DDBJ whole genome shotgun (WGS) entry which is preliminary data.</text>
</comment>
<sequence length="72" mass="8811">MNRLKIAMFRIFENKTREERLCEKYSRLMHRAYKIALIDKDKSDRLNYRARKIMAELRRMNCSLVEVRSETA</sequence>
<gene>
    <name evidence="1" type="ORF">LGQ90_09005</name>
</gene>
<keyword evidence="2" id="KW-1185">Reference proteome</keyword>
<evidence type="ECO:0000313" key="2">
    <source>
        <dbReference type="Proteomes" id="UP001139414"/>
    </source>
</evidence>
<dbReference type="NCBIfam" id="NF033487">
    <property type="entry name" value="Lacal_2735_fam"/>
    <property type="match status" value="1"/>
</dbReference>
<dbReference type="InterPro" id="IPR045493">
    <property type="entry name" value="DUF6435"/>
</dbReference>
<proteinExistence type="predicted"/>
<evidence type="ECO:0000313" key="1">
    <source>
        <dbReference type="EMBL" id="MCB7481396.1"/>
    </source>
</evidence>
<dbReference type="EMBL" id="JAJBZG010000004">
    <property type="protein sequence ID" value="MCB7481396.1"/>
    <property type="molecule type" value="Genomic_DNA"/>
</dbReference>
<dbReference type="AlphaFoldDB" id="A0A9X1LJ91"/>
<dbReference type="Proteomes" id="UP001139414">
    <property type="component" value="Unassembled WGS sequence"/>
</dbReference>
<protein>
    <submittedName>
        <fullName evidence="1">Lacal_2735 family protein</fullName>
    </submittedName>
</protein>
<dbReference type="RefSeq" id="WP_229340299.1">
    <property type="nucleotide sequence ID" value="NZ_JAJBZG010000004.1"/>
</dbReference>